<proteinExistence type="predicted"/>
<evidence type="ECO:0000313" key="2">
    <source>
        <dbReference type="EMBL" id="KKW93261.1"/>
    </source>
</evidence>
<keyword evidence="3" id="KW-1185">Reference proteome</keyword>
<reference evidence="2 3" key="1">
    <citation type="submission" date="2015-04" db="EMBL/GenBank/DDBJ databases">
        <title>Genome sequence of aromatic hydrocarbons-degrading Sphingobium chungbukense DJ77.</title>
        <authorList>
            <person name="Kim Y.-C."/>
            <person name="Chae J.-C."/>
        </authorList>
    </citation>
    <scope>NUCLEOTIDE SEQUENCE [LARGE SCALE GENOMIC DNA]</scope>
    <source>
        <strain evidence="2 3">DJ77</strain>
    </source>
</reference>
<organism evidence="2 3">
    <name type="scientific">Sphingobium chungbukense</name>
    <dbReference type="NCBI Taxonomy" id="56193"/>
    <lineage>
        <taxon>Bacteria</taxon>
        <taxon>Pseudomonadati</taxon>
        <taxon>Pseudomonadota</taxon>
        <taxon>Alphaproteobacteria</taxon>
        <taxon>Sphingomonadales</taxon>
        <taxon>Sphingomonadaceae</taxon>
        <taxon>Sphingobium</taxon>
    </lineage>
</organism>
<evidence type="ECO:0000256" key="1">
    <source>
        <dbReference type="SAM" id="MobiDB-lite"/>
    </source>
</evidence>
<dbReference type="AlphaFoldDB" id="A0A0M3AWH7"/>
<name>A0A0M3AWH7_9SPHN</name>
<comment type="caution">
    <text evidence="2">The sequence shown here is derived from an EMBL/GenBank/DDBJ whole genome shotgun (WGS) entry which is preliminary data.</text>
</comment>
<dbReference type="PATRIC" id="fig|56193.3.peg.142"/>
<accession>A0A0M3AWH7</accession>
<dbReference type="Proteomes" id="UP000033874">
    <property type="component" value="Unassembled WGS sequence"/>
</dbReference>
<feature type="region of interest" description="Disordered" evidence="1">
    <location>
        <begin position="1"/>
        <end position="20"/>
    </location>
</feature>
<evidence type="ECO:0000313" key="3">
    <source>
        <dbReference type="Proteomes" id="UP000033874"/>
    </source>
</evidence>
<protein>
    <submittedName>
        <fullName evidence="2">Uncharacterized protein</fullName>
    </submittedName>
</protein>
<dbReference type="EMBL" id="LBIC01000001">
    <property type="protein sequence ID" value="KKW93261.1"/>
    <property type="molecule type" value="Genomic_DNA"/>
</dbReference>
<feature type="compositionally biased region" description="Low complexity" evidence="1">
    <location>
        <begin position="1"/>
        <end position="12"/>
    </location>
</feature>
<sequence>MSSASKNHSSKSGEYDADLDDWTPVYSTACFDPARPQVRLVGLISNDRRQRFPDGRSVCTSTVRSSPSAIAEGAIVRTDNTRYRLLKRSTRIAFVTD</sequence>
<gene>
    <name evidence="2" type="ORF">YP76_00700</name>
</gene>